<keyword evidence="1" id="KW-0560">Oxidoreductase</keyword>
<organism evidence="4 5">
    <name type="scientific">Salinicoccus roseus</name>
    <dbReference type="NCBI Taxonomy" id="45670"/>
    <lineage>
        <taxon>Bacteria</taxon>
        <taxon>Bacillati</taxon>
        <taxon>Bacillota</taxon>
        <taxon>Bacilli</taxon>
        <taxon>Bacillales</taxon>
        <taxon>Staphylococcaceae</taxon>
        <taxon>Salinicoccus</taxon>
    </lineage>
</organism>
<gene>
    <name evidence="4" type="ORF">CFN03_07510</name>
</gene>
<feature type="domain" description="Acyl-CoA dehydrogenase C-terminal" evidence="3">
    <location>
        <begin position="223"/>
        <end position="350"/>
    </location>
</feature>
<dbReference type="Gene3D" id="1.10.540.10">
    <property type="entry name" value="Acyl-CoA dehydrogenase/oxidase, N-terminal domain"/>
    <property type="match status" value="1"/>
</dbReference>
<dbReference type="Pfam" id="PF08028">
    <property type="entry name" value="Acyl-CoA_dh_2"/>
    <property type="match status" value="1"/>
</dbReference>
<proteinExistence type="predicted"/>
<dbReference type="PIRSF" id="PIRSF016578">
    <property type="entry name" value="HsaA"/>
    <property type="match status" value="1"/>
</dbReference>
<evidence type="ECO:0000313" key="4">
    <source>
        <dbReference type="EMBL" id="OZT76918.1"/>
    </source>
</evidence>
<evidence type="ECO:0000259" key="3">
    <source>
        <dbReference type="Pfam" id="PF08028"/>
    </source>
</evidence>
<dbReference type="EMBL" id="NPEZ01000003">
    <property type="protein sequence ID" value="OZT76918.1"/>
    <property type="molecule type" value="Genomic_DNA"/>
</dbReference>
<dbReference type="InterPro" id="IPR037069">
    <property type="entry name" value="AcylCoA_DH/ox_N_sf"/>
</dbReference>
<dbReference type="InterPro" id="IPR013786">
    <property type="entry name" value="AcylCoA_DH/ox_N"/>
</dbReference>
<reference evidence="4 5" key="1">
    <citation type="submission" date="2017-07" db="EMBL/GenBank/DDBJ databases">
        <title>Shotgun whole genome sequences of three halophilic bacterial isolates.</title>
        <authorList>
            <person name="Pozzo T."/>
            <person name="Higdon S.M."/>
            <person name="Quillaguaman J."/>
        </authorList>
    </citation>
    <scope>NUCLEOTIDE SEQUENCE [LARGE SCALE GENOMIC DNA]</scope>
    <source>
        <strain evidence="4 5">BU-1</strain>
    </source>
</reference>
<sequence>MKMIDAQITETVRRHAESMEIRGEMDAEVLELIYERRLFKLFSPKEVGGRMLDLPEALHVFEDAAWVDGSFGWLVQIGSGAGFFATVMEPDAVRELFTPHEFYIAGSDRPMGTARKVRGGYMIGGTWPFCSGAQHASLFTVTCRIASNDMEDGRVRAFALTPEQISVEKDWNAFGLKATSSHTIHVADAFVPESYRFNVTAPHFHFDHPVYHYPFTAFATANIASTAIGIARHFFEAARAHIDGKKAGWMDKAPERYGNVDRLLEEKEDALLHARKDFYDAVTASWDTHLDGRPLDSYHLDAVVHCSKKVAKAGLDGAQALHRHLGMEVLMEDHPLNRIYRDLHVASQHGLLVDHAGKL</sequence>
<dbReference type="Gene3D" id="2.40.110.10">
    <property type="entry name" value="Butyryl-CoA Dehydrogenase, subunit A, domain 2"/>
    <property type="match status" value="1"/>
</dbReference>
<dbReference type="GO" id="GO:0003995">
    <property type="term" value="F:acyl-CoA dehydrogenase activity"/>
    <property type="evidence" value="ECO:0007669"/>
    <property type="project" value="TreeGrafter"/>
</dbReference>
<dbReference type="GO" id="GO:0050660">
    <property type="term" value="F:flavin adenine dinucleotide binding"/>
    <property type="evidence" value="ECO:0007669"/>
    <property type="project" value="InterPro"/>
</dbReference>
<name>A0A265E6P4_9STAP</name>
<accession>A0A265E6P4</accession>
<dbReference type="PANTHER" id="PTHR43884:SF12">
    <property type="entry name" value="ISOVALERYL-COA DEHYDROGENASE, MITOCHONDRIAL-RELATED"/>
    <property type="match status" value="1"/>
</dbReference>
<evidence type="ECO:0000259" key="2">
    <source>
        <dbReference type="Pfam" id="PF02771"/>
    </source>
</evidence>
<dbReference type="InterPro" id="IPR013107">
    <property type="entry name" value="Acyl-CoA_DH_C"/>
</dbReference>
<comment type="caution">
    <text evidence="4">The sequence shown here is derived from an EMBL/GenBank/DDBJ whole genome shotgun (WGS) entry which is preliminary data.</text>
</comment>
<protein>
    <submittedName>
        <fullName evidence="4">Uncharacterized protein</fullName>
    </submittedName>
</protein>
<dbReference type="InterPro" id="IPR009100">
    <property type="entry name" value="AcylCoA_DH/oxidase_NM_dom_sf"/>
</dbReference>
<feature type="domain" description="Acyl-CoA dehydrogenase/oxidase N-terminal" evidence="2">
    <location>
        <begin position="5"/>
        <end position="82"/>
    </location>
</feature>
<dbReference type="RefSeq" id="WP_094906486.1">
    <property type="nucleotide sequence ID" value="NZ_NPEZ01000003.1"/>
</dbReference>
<dbReference type="InterPro" id="IPR046373">
    <property type="entry name" value="Acyl-CoA_Oxase/DH_mid-dom_sf"/>
</dbReference>
<evidence type="ECO:0000313" key="5">
    <source>
        <dbReference type="Proteomes" id="UP000216682"/>
    </source>
</evidence>
<dbReference type="InterPro" id="IPR036250">
    <property type="entry name" value="AcylCo_DH-like_C"/>
</dbReference>
<dbReference type="SUPFAM" id="SSF47203">
    <property type="entry name" value="Acyl-CoA dehydrogenase C-terminal domain-like"/>
    <property type="match status" value="1"/>
</dbReference>
<dbReference type="SUPFAM" id="SSF56645">
    <property type="entry name" value="Acyl-CoA dehydrogenase NM domain-like"/>
    <property type="match status" value="1"/>
</dbReference>
<dbReference type="Gene3D" id="1.20.140.10">
    <property type="entry name" value="Butyryl-CoA Dehydrogenase, subunit A, domain 3"/>
    <property type="match status" value="1"/>
</dbReference>
<dbReference type="Pfam" id="PF02771">
    <property type="entry name" value="Acyl-CoA_dh_N"/>
    <property type="match status" value="1"/>
</dbReference>
<dbReference type="PANTHER" id="PTHR43884">
    <property type="entry name" value="ACYL-COA DEHYDROGENASE"/>
    <property type="match status" value="1"/>
</dbReference>
<dbReference type="AlphaFoldDB" id="A0A265E6P4"/>
<evidence type="ECO:0000256" key="1">
    <source>
        <dbReference type="ARBA" id="ARBA00023002"/>
    </source>
</evidence>
<dbReference type="Proteomes" id="UP000216682">
    <property type="component" value="Unassembled WGS sequence"/>
</dbReference>